<proteinExistence type="predicted"/>
<organism evidence="2">
    <name type="scientific">Brassica cretica</name>
    <name type="common">Mustard</name>
    <dbReference type="NCBI Taxonomy" id="69181"/>
    <lineage>
        <taxon>Eukaryota</taxon>
        <taxon>Viridiplantae</taxon>
        <taxon>Streptophyta</taxon>
        <taxon>Embryophyta</taxon>
        <taxon>Tracheophyta</taxon>
        <taxon>Spermatophyta</taxon>
        <taxon>Magnoliopsida</taxon>
        <taxon>eudicotyledons</taxon>
        <taxon>Gunneridae</taxon>
        <taxon>Pentapetalae</taxon>
        <taxon>rosids</taxon>
        <taxon>malvids</taxon>
        <taxon>Brassicales</taxon>
        <taxon>Brassicaceae</taxon>
        <taxon>Brassiceae</taxon>
        <taxon>Brassica</taxon>
    </lineage>
</organism>
<protein>
    <submittedName>
        <fullName evidence="2">Uncharacterized protein</fullName>
    </submittedName>
</protein>
<dbReference type="EMBL" id="QGKY02001015">
    <property type="protein sequence ID" value="KAF2573438.1"/>
    <property type="molecule type" value="Genomic_DNA"/>
</dbReference>
<evidence type="ECO:0000313" key="2">
    <source>
        <dbReference type="EMBL" id="KAF2573438.1"/>
    </source>
</evidence>
<evidence type="ECO:0000256" key="1">
    <source>
        <dbReference type="SAM" id="MobiDB-lite"/>
    </source>
</evidence>
<feature type="region of interest" description="Disordered" evidence="1">
    <location>
        <begin position="128"/>
        <end position="165"/>
    </location>
</feature>
<dbReference type="AlphaFoldDB" id="A0A8S9IUI2"/>
<name>A0A8S9IUI2_BRACR</name>
<feature type="region of interest" description="Disordered" evidence="1">
    <location>
        <begin position="218"/>
        <end position="238"/>
    </location>
</feature>
<reference evidence="2" key="1">
    <citation type="submission" date="2019-12" db="EMBL/GenBank/DDBJ databases">
        <title>Genome sequencing and annotation of Brassica cretica.</title>
        <authorList>
            <person name="Studholme D.J."/>
            <person name="Sarris P.F."/>
        </authorList>
    </citation>
    <scope>NUCLEOTIDE SEQUENCE</scope>
    <source>
        <strain evidence="2">PFS-102/07</strain>
        <tissue evidence="2">Leaf</tissue>
    </source>
</reference>
<comment type="caution">
    <text evidence="2">The sequence shown here is derived from an EMBL/GenBank/DDBJ whole genome shotgun (WGS) entry which is preliminary data.</text>
</comment>
<sequence length="345" mass="39732">MKERSSNTLASQPKPAIILPKTVEQARLTLERIGLVSDLKHIVLLFLANQASIALFGEKVVAPEDSLPGRVEKHAWKQREAGGKGSCFGLPKNLWRKRELVKQAAKVEEAKHPSNGCREEKRFEKKYVRRKKNKKHLESTSTSTLVQKSSNLISMDDDDDAQREQGLYNNGETYSKSEQAEAVDGQGRCSGIENKLMEGDIQEIPKRKRSQRKIEPREIKNWGSSLSERRQGKERAHETIDVPDEEIVISESEDFIPLLEQAKEKEKEKGVTNVSRCNQWWNFKTRPRTSRGIRRRVQWSNKRKRNCMTFEETQRNRKILILAVEAVTHQLGLLDVNMEEKSSYK</sequence>
<feature type="compositionally biased region" description="Polar residues" evidence="1">
    <location>
        <begin position="139"/>
        <end position="153"/>
    </location>
</feature>
<accession>A0A8S9IUI2</accession>
<feature type="compositionally biased region" description="Basic and acidic residues" evidence="1">
    <location>
        <begin position="227"/>
        <end position="238"/>
    </location>
</feature>
<gene>
    <name evidence="2" type="ORF">F2Q70_00001437</name>
</gene>